<dbReference type="PANTHER" id="PTHR31876">
    <property type="entry name" value="COV-LIKE PROTEIN 1"/>
    <property type="match status" value="1"/>
</dbReference>
<feature type="transmembrane region" description="Helical" evidence="1">
    <location>
        <begin position="6"/>
        <end position="27"/>
    </location>
</feature>
<comment type="caution">
    <text evidence="2">The sequence shown here is derived from an EMBL/GenBank/DDBJ whole genome shotgun (WGS) entry which is preliminary data.</text>
</comment>
<sequence length="218" mass="23993">MKLIFSGLVAIAPLVATIWLVVFLYRILLRIGEVIIDGLLIALNATVIRLLNLRPLDLEFPGADILHFLLPIILLFVIGLALRKSAGRKSLQLAERIVEKLPIFGFVLTTFKQVVDAVEGLGGEKDRFKSVAYIEYPNSGHRMIGFVTGNYFDKQTGKDVTAVFVPTSPNPMTGFVVVVDDDKVYDSDMSLEEASKLVFSAGLVAPQKFDAGRSHTNE</sequence>
<keyword evidence="1" id="KW-0812">Transmembrane</keyword>
<protein>
    <submittedName>
        <fullName evidence="2">DUF502 domain-containing protein</fullName>
    </submittedName>
</protein>
<dbReference type="Pfam" id="PF04367">
    <property type="entry name" value="DUF502"/>
    <property type="match status" value="1"/>
</dbReference>
<keyword evidence="3" id="KW-1185">Reference proteome</keyword>
<name>A0A8J7MF34_9BACT</name>
<proteinExistence type="predicted"/>
<reference evidence="2" key="1">
    <citation type="submission" date="2021-01" db="EMBL/GenBank/DDBJ databases">
        <title>Modified the classification status of verrucomicrobia.</title>
        <authorList>
            <person name="Feng X."/>
        </authorList>
    </citation>
    <scope>NUCLEOTIDE SEQUENCE</scope>
    <source>
        <strain evidence="2">_KCTC 22039</strain>
    </source>
</reference>
<evidence type="ECO:0000256" key="1">
    <source>
        <dbReference type="SAM" id="Phobius"/>
    </source>
</evidence>
<keyword evidence="1" id="KW-0472">Membrane</keyword>
<feature type="transmembrane region" description="Helical" evidence="1">
    <location>
        <begin position="34"/>
        <end position="53"/>
    </location>
</feature>
<dbReference type="EMBL" id="JAENIM010000039">
    <property type="protein sequence ID" value="MBK1791521.1"/>
    <property type="molecule type" value="Genomic_DNA"/>
</dbReference>
<dbReference type="PANTHER" id="PTHR31876:SF26">
    <property type="entry name" value="PROTEIN LIKE COV 2"/>
    <property type="match status" value="1"/>
</dbReference>
<dbReference type="AlphaFoldDB" id="A0A8J7MF34"/>
<gene>
    <name evidence="2" type="ORF">JIN82_10195</name>
</gene>
<feature type="transmembrane region" description="Helical" evidence="1">
    <location>
        <begin position="65"/>
        <end position="82"/>
    </location>
</feature>
<organism evidence="2 3">
    <name type="scientific">Persicirhabdus sediminis</name>
    <dbReference type="NCBI Taxonomy" id="454144"/>
    <lineage>
        <taxon>Bacteria</taxon>
        <taxon>Pseudomonadati</taxon>
        <taxon>Verrucomicrobiota</taxon>
        <taxon>Verrucomicrobiia</taxon>
        <taxon>Verrucomicrobiales</taxon>
        <taxon>Verrucomicrobiaceae</taxon>
        <taxon>Persicirhabdus</taxon>
    </lineage>
</organism>
<evidence type="ECO:0000313" key="3">
    <source>
        <dbReference type="Proteomes" id="UP000624703"/>
    </source>
</evidence>
<accession>A0A8J7MF34</accession>
<evidence type="ECO:0000313" key="2">
    <source>
        <dbReference type="EMBL" id="MBK1791521.1"/>
    </source>
</evidence>
<keyword evidence="1" id="KW-1133">Transmembrane helix</keyword>
<dbReference type="Proteomes" id="UP000624703">
    <property type="component" value="Unassembled WGS sequence"/>
</dbReference>
<dbReference type="InterPro" id="IPR007462">
    <property type="entry name" value="COV1-like"/>
</dbReference>